<dbReference type="InterPro" id="IPR012759">
    <property type="entry name" value="RNA_pol_sigma_RpoH_proteobac"/>
</dbReference>
<comment type="subcellular location">
    <subcellularLocation>
        <location evidence="7">Cytoplasm</location>
    </subcellularLocation>
</comment>
<proteinExistence type="inferred from homology"/>
<dbReference type="GO" id="GO:0003677">
    <property type="term" value="F:DNA binding"/>
    <property type="evidence" value="ECO:0007669"/>
    <property type="project" value="UniProtKB-UniRule"/>
</dbReference>
<dbReference type="SUPFAM" id="SSF88659">
    <property type="entry name" value="Sigma3 and sigma4 domains of RNA polymerase sigma factors"/>
    <property type="match status" value="1"/>
</dbReference>
<dbReference type="FunFam" id="1.20.120.1810:FF:000001">
    <property type="entry name" value="RNA polymerase sigma factor RpoH"/>
    <property type="match status" value="1"/>
</dbReference>
<evidence type="ECO:0000313" key="12">
    <source>
        <dbReference type="Proteomes" id="UP000029085"/>
    </source>
</evidence>
<dbReference type="RefSeq" id="WP_034220744.1">
    <property type="nucleotide sequence ID" value="NZ_AVCJ01000002.1"/>
</dbReference>
<dbReference type="Gene3D" id="1.10.10.10">
    <property type="entry name" value="Winged helix-like DNA-binding domain superfamily/Winged helix DNA-binding domain"/>
    <property type="match status" value="1"/>
</dbReference>
<keyword evidence="12" id="KW-1185">Reference proteome</keyword>
<dbReference type="PANTHER" id="PTHR30376">
    <property type="entry name" value="SIGMA FACTOR RPOH HEAT SHOCK RELATED"/>
    <property type="match status" value="1"/>
</dbReference>
<feature type="region of interest" description="Sigma-70 factor domain-2" evidence="7">
    <location>
        <begin position="62"/>
        <end position="131"/>
    </location>
</feature>
<feature type="short sequence motif" description="Interaction with polymerase core subunit RpoC" evidence="7">
    <location>
        <begin position="86"/>
        <end position="89"/>
    </location>
</feature>
<dbReference type="OrthoDB" id="9809557at2"/>
<dbReference type="PRINTS" id="PR00046">
    <property type="entry name" value="SIGMA70FCT"/>
</dbReference>
<keyword evidence="4 7" id="KW-0731">Sigma factor</keyword>
<accession>A0A087MKU0</accession>
<feature type="DNA-binding region" description="H-T-H motif" evidence="7">
    <location>
        <begin position="260"/>
        <end position="279"/>
    </location>
</feature>
<dbReference type="NCBIfam" id="TIGR02392">
    <property type="entry name" value="rpoH_proteo"/>
    <property type="match status" value="1"/>
</dbReference>
<dbReference type="NCBIfam" id="NF005143">
    <property type="entry name" value="PRK06596.1"/>
    <property type="match status" value="1"/>
</dbReference>
<dbReference type="InterPro" id="IPR007630">
    <property type="entry name" value="RNA_pol_sigma70_r4"/>
</dbReference>
<comment type="function">
    <text evidence="7">Sigma factors are initiation factors that promote the attachment of RNA polymerase to specific initiation sites and are then released. This sigma factor is involved in regulation of expression of heat shock genes.</text>
</comment>
<dbReference type="Pfam" id="PF00140">
    <property type="entry name" value="Sigma70_r1_2"/>
    <property type="match status" value="1"/>
</dbReference>
<dbReference type="FunFam" id="1.10.10.10:FF:000285">
    <property type="entry name" value="RNA polymerase sigma factor RpoH"/>
    <property type="match status" value="1"/>
</dbReference>
<dbReference type="Proteomes" id="UP000029085">
    <property type="component" value="Unassembled WGS sequence"/>
</dbReference>
<dbReference type="EMBL" id="AVCJ01000002">
    <property type="protein sequence ID" value="KFL37493.1"/>
    <property type="molecule type" value="Genomic_DNA"/>
</dbReference>
<dbReference type="CDD" id="cd06171">
    <property type="entry name" value="Sigma70_r4"/>
    <property type="match status" value="1"/>
</dbReference>
<dbReference type="InterPro" id="IPR013324">
    <property type="entry name" value="RNA_pol_sigma_r3/r4-like"/>
</dbReference>
<evidence type="ECO:0000313" key="11">
    <source>
        <dbReference type="EMBL" id="KFL37493.1"/>
    </source>
</evidence>
<sequence>MNEDRMTTTALIANNLPVPSALGSLDAYIGAVNRIPVLAVEDEQALARRYRDEDDLDAAKALVMSHLRFVVHVARGYQGYGLGMGDLIQEGNIGLMKAVKRFDPDQGVRLVSFAVHWVRAEMHEFILRNWRIVKVATTKAQRKLFFNLRKSKKRLGWMNAEEVRAIAKDLNVSEREVMEMESRLSGRDIGFDAPDNGDDEGPPSPVAYLRTDVDDPAMAYERASHEEDQLDLLREGLSSLDQRSRDILKRRFLGEPKATLQELADEYGVSAERIRQVEANALKKMRALFAA</sequence>
<dbReference type="PANTHER" id="PTHR30376:SF3">
    <property type="entry name" value="RNA POLYMERASE SIGMA FACTOR RPOH"/>
    <property type="match status" value="1"/>
</dbReference>
<evidence type="ECO:0000256" key="4">
    <source>
        <dbReference type="ARBA" id="ARBA00023082"/>
    </source>
</evidence>
<dbReference type="PROSITE" id="PS00716">
    <property type="entry name" value="SIGMA70_2"/>
    <property type="match status" value="1"/>
</dbReference>
<evidence type="ECO:0000256" key="3">
    <source>
        <dbReference type="ARBA" id="ARBA00023016"/>
    </source>
</evidence>
<dbReference type="InterPro" id="IPR000943">
    <property type="entry name" value="RNA_pol_sigma70"/>
</dbReference>
<keyword evidence="5 7" id="KW-0238">DNA-binding</keyword>
<dbReference type="InterPro" id="IPR036388">
    <property type="entry name" value="WH-like_DNA-bd_sf"/>
</dbReference>
<reference evidence="12" key="1">
    <citation type="submission" date="2013-08" db="EMBL/GenBank/DDBJ databases">
        <title>Genome sequencing of Arenimonas donghaensis.</title>
        <authorList>
            <person name="Chen F."/>
            <person name="Wang G."/>
        </authorList>
    </citation>
    <scope>NUCLEOTIDE SEQUENCE [LARGE SCALE GENOMIC DNA]</scope>
    <source>
        <strain evidence="12">HO3-R19</strain>
    </source>
</reference>
<dbReference type="InterPro" id="IPR009042">
    <property type="entry name" value="RNA_pol_sigma70_r1_2"/>
</dbReference>
<dbReference type="GO" id="GO:0016987">
    <property type="term" value="F:sigma factor activity"/>
    <property type="evidence" value="ECO:0007669"/>
    <property type="project" value="UniProtKB-UniRule"/>
</dbReference>
<dbReference type="STRING" id="1121014.N788_08900"/>
<organism evidence="11 12">
    <name type="scientific">Arenimonas donghaensis DSM 18148 = HO3-R19</name>
    <dbReference type="NCBI Taxonomy" id="1121014"/>
    <lineage>
        <taxon>Bacteria</taxon>
        <taxon>Pseudomonadati</taxon>
        <taxon>Pseudomonadota</taxon>
        <taxon>Gammaproteobacteria</taxon>
        <taxon>Lysobacterales</taxon>
        <taxon>Lysobacteraceae</taxon>
        <taxon>Arenimonas</taxon>
    </lineage>
</organism>
<reference evidence="11 12" key="2">
    <citation type="journal article" date="2015" name="Stand. Genomic Sci.">
        <title>High quality draft genomic sequence of Arenimonas donghaensis DSM 18148(T).</title>
        <authorList>
            <person name="Chen F."/>
            <person name="Wang H."/>
            <person name="Cao Y."/>
            <person name="Li X."/>
            <person name="Wang G."/>
        </authorList>
    </citation>
    <scope>NUCLEOTIDE SEQUENCE [LARGE SCALE GENOMIC DNA]</scope>
    <source>
        <strain evidence="11 12">HO3-R19</strain>
    </source>
</reference>
<dbReference type="GO" id="GO:0009408">
    <property type="term" value="P:response to heat"/>
    <property type="evidence" value="ECO:0007669"/>
    <property type="project" value="UniProtKB-UniRule"/>
</dbReference>
<comment type="similarity">
    <text evidence="7">Belongs to the sigma-70 factor family. RpoH subfamily.</text>
</comment>
<dbReference type="PROSITE" id="PS00715">
    <property type="entry name" value="SIGMA70_1"/>
    <property type="match status" value="1"/>
</dbReference>
<dbReference type="SUPFAM" id="SSF88946">
    <property type="entry name" value="Sigma2 domain of RNA polymerase sigma factors"/>
    <property type="match status" value="1"/>
</dbReference>
<dbReference type="InterPro" id="IPR050813">
    <property type="entry name" value="Sigma-70_Factor"/>
</dbReference>
<feature type="domain" description="RNA polymerase sigma-70" evidence="10">
    <location>
        <begin position="259"/>
        <end position="285"/>
    </location>
</feature>
<dbReference type="AlphaFoldDB" id="A0A087MKU0"/>
<comment type="caution">
    <text evidence="11">The sequence shown here is derived from an EMBL/GenBank/DDBJ whole genome shotgun (WGS) entry which is preliminary data.</text>
</comment>
<dbReference type="HAMAP" id="MF_00961">
    <property type="entry name" value="Sigma70_RpoH"/>
    <property type="match status" value="1"/>
</dbReference>
<keyword evidence="1 7" id="KW-0963">Cytoplasm</keyword>
<comment type="subunit">
    <text evidence="7">Interacts with the RNA polymerase core enzyme.</text>
</comment>
<dbReference type="NCBIfam" id="TIGR02937">
    <property type="entry name" value="sigma70-ECF"/>
    <property type="match status" value="1"/>
</dbReference>
<dbReference type="InterPro" id="IPR013325">
    <property type="entry name" value="RNA_pol_sigma_r2"/>
</dbReference>
<evidence type="ECO:0000256" key="6">
    <source>
        <dbReference type="ARBA" id="ARBA00023163"/>
    </source>
</evidence>
<evidence type="ECO:0000259" key="9">
    <source>
        <dbReference type="PROSITE" id="PS00715"/>
    </source>
</evidence>
<dbReference type="InterPro" id="IPR014284">
    <property type="entry name" value="RNA_pol_sigma-70_dom"/>
</dbReference>
<evidence type="ECO:0000256" key="2">
    <source>
        <dbReference type="ARBA" id="ARBA00023015"/>
    </source>
</evidence>
<dbReference type="GO" id="GO:0005737">
    <property type="term" value="C:cytoplasm"/>
    <property type="evidence" value="ECO:0007669"/>
    <property type="project" value="UniProtKB-SubCell"/>
</dbReference>
<evidence type="ECO:0000259" key="10">
    <source>
        <dbReference type="PROSITE" id="PS00716"/>
    </source>
</evidence>
<dbReference type="Pfam" id="PF04542">
    <property type="entry name" value="Sigma70_r2"/>
    <property type="match status" value="1"/>
</dbReference>
<name>A0A087MKU0_9GAMM</name>
<keyword evidence="2 7" id="KW-0805">Transcription regulation</keyword>
<evidence type="ECO:0000256" key="5">
    <source>
        <dbReference type="ARBA" id="ARBA00023125"/>
    </source>
</evidence>
<keyword evidence="3 7" id="KW-0346">Stress response</keyword>
<dbReference type="Pfam" id="PF04545">
    <property type="entry name" value="Sigma70_r4"/>
    <property type="match status" value="1"/>
</dbReference>
<dbReference type="InterPro" id="IPR007627">
    <property type="entry name" value="RNA_pol_sigma70_r2"/>
</dbReference>
<gene>
    <name evidence="7" type="primary">rpoH</name>
    <name evidence="11" type="ORF">N788_08900</name>
</gene>
<evidence type="ECO:0000256" key="7">
    <source>
        <dbReference type="HAMAP-Rule" id="MF_00961"/>
    </source>
</evidence>
<evidence type="ECO:0000256" key="8">
    <source>
        <dbReference type="NCBIfam" id="TIGR02392"/>
    </source>
</evidence>
<dbReference type="Gene3D" id="1.20.120.1810">
    <property type="match status" value="1"/>
</dbReference>
<protein>
    <recommendedName>
        <fullName evidence="7 8">RNA polymerase sigma factor RpoH</fullName>
    </recommendedName>
    <alternativeName>
        <fullName evidence="7">RNA polymerase sigma-32 factor</fullName>
    </alternativeName>
</protein>
<comment type="caution">
    <text evidence="7">Lacks conserved residue(s) required for the propagation of feature annotation.</text>
</comment>
<keyword evidence="6 7" id="KW-0804">Transcription</keyword>
<dbReference type="GO" id="GO:0006352">
    <property type="term" value="P:DNA-templated transcription initiation"/>
    <property type="evidence" value="ECO:0007669"/>
    <property type="project" value="UniProtKB-UniRule"/>
</dbReference>
<feature type="domain" description="RNA polymerase sigma-70" evidence="9">
    <location>
        <begin position="86"/>
        <end position="99"/>
    </location>
</feature>
<dbReference type="PATRIC" id="fig|1121014.3.peg.540"/>
<evidence type="ECO:0000256" key="1">
    <source>
        <dbReference type="ARBA" id="ARBA00022490"/>
    </source>
</evidence>